<protein>
    <submittedName>
        <fullName evidence="6">ECF-type sigma factor</fullName>
    </submittedName>
</protein>
<dbReference type="Gene3D" id="1.10.1740.10">
    <property type="match status" value="1"/>
</dbReference>
<dbReference type="InterPro" id="IPR039425">
    <property type="entry name" value="RNA_pol_sigma-70-like"/>
</dbReference>
<dbReference type="InterPro" id="IPR013324">
    <property type="entry name" value="RNA_pol_sigma_r3/r4-like"/>
</dbReference>
<comment type="caution">
    <text evidence="6">The sequence shown here is derived from an EMBL/GenBank/DDBJ whole genome shotgun (WGS) entry which is preliminary data.</text>
</comment>
<dbReference type="EMBL" id="JAMXLR010000033">
    <property type="protein sequence ID" value="MCO6044060.1"/>
    <property type="molecule type" value="Genomic_DNA"/>
</dbReference>
<dbReference type="RefSeq" id="WP_252852166.1">
    <property type="nucleotide sequence ID" value="NZ_JAMXLR010000033.1"/>
</dbReference>
<dbReference type="GO" id="GO:0016987">
    <property type="term" value="F:sigma factor activity"/>
    <property type="evidence" value="ECO:0007669"/>
    <property type="project" value="UniProtKB-KW"/>
</dbReference>
<organism evidence="6 7">
    <name type="scientific">Aeoliella straminimaris</name>
    <dbReference type="NCBI Taxonomy" id="2954799"/>
    <lineage>
        <taxon>Bacteria</taxon>
        <taxon>Pseudomonadati</taxon>
        <taxon>Planctomycetota</taxon>
        <taxon>Planctomycetia</taxon>
        <taxon>Pirellulales</taxon>
        <taxon>Lacipirellulaceae</taxon>
        <taxon>Aeoliella</taxon>
    </lineage>
</organism>
<gene>
    <name evidence="6" type="ORF">NG895_09075</name>
</gene>
<keyword evidence="4" id="KW-0804">Transcription</keyword>
<sequence>MADVTQILSQIEQGDPSAAEQLLPLVYDELRMLAAARLTHEKPGQTLQATALVHEAYLRLLGPDADHRQDWNGRGHFFAAAAQAMRRILINQARDRARFKRGGGLKKLDLDSVQFAMETPSDELLTIDEAIEQLELHNPACAKVVNLRFFAGLSTNETAAAMEISASTVKRHWAYARAWLYDALSQDEDSGSA</sequence>
<dbReference type="SUPFAM" id="SSF88946">
    <property type="entry name" value="Sigma2 domain of RNA polymerase sigma factors"/>
    <property type="match status" value="1"/>
</dbReference>
<keyword evidence="3" id="KW-0731">Sigma factor</keyword>
<evidence type="ECO:0000256" key="3">
    <source>
        <dbReference type="ARBA" id="ARBA00023082"/>
    </source>
</evidence>
<dbReference type="Gene3D" id="1.10.10.10">
    <property type="entry name" value="Winged helix-like DNA-binding domain superfamily/Winged helix DNA-binding domain"/>
    <property type="match status" value="1"/>
</dbReference>
<dbReference type="Pfam" id="PF07638">
    <property type="entry name" value="Sigma70_ECF"/>
    <property type="match status" value="1"/>
</dbReference>
<dbReference type="NCBIfam" id="TIGR02937">
    <property type="entry name" value="sigma70-ECF"/>
    <property type="match status" value="1"/>
</dbReference>
<dbReference type="InterPro" id="IPR014284">
    <property type="entry name" value="RNA_pol_sigma-70_dom"/>
</dbReference>
<reference evidence="6" key="1">
    <citation type="submission" date="2022-06" db="EMBL/GenBank/DDBJ databases">
        <title>Aeoliella straminimaris, a novel planctomycete from sediments.</title>
        <authorList>
            <person name="Vitorino I.R."/>
            <person name="Lage O.M."/>
        </authorList>
    </citation>
    <scope>NUCLEOTIDE SEQUENCE</scope>
    <source>
        <strain evidence="6">ICT_H6.2</strain>
    </source>
</reference>
<dbReference type="SUPFAM" id="SSF88659">
    <property type="entry name" value="Sigma3 and sigma4 domains of RNA polymerase sigma factors"/>
    <property type="match status" value="1"/>
</dbReference>
<dbReference type="AlphaFoldDB" id="A0A9X2F817"/>
<keyword evidence="2" id="KW-0805">Transcription regulation</keyword>
<dbReference type="InterPro" id="IPR013325">
    <property type="entry name" value="RNA_pol_sigma_r2"/>
</dbReference>
<dbReference type="GO" id="GO:0006352">
    <property type="term" value="P:DNA-templated transcription initiation"/>
    <property type="evidence" value="ECO:0007669"/>
    <property type="project" value="InterPro"/>
</dbReference>
<evidence type="ECO:0000256" key="2">
    <source>
        <dbReference type="ARBA" id="ARBA00023015"/>
    </source>
</evidence>
<proteinExistence type="inferred from homology"/>
<name>A0A9X2F817_9BACT</name>
<evidence type="ECO:0000256" key="4">
    <source>
        <dbReference type="ARBA" id="ARBA00023163"/>
    </source>
</evidence>
<accession>A0A9X2F817</accession>
<evidence type="ECO:0000259" key="5">
    <source>
        <dbReference type="Pfam" id="PF07638"/>
    </source>
</evidence>
<comment type="similarity">
    <text evidence="1">Belongs to the sigma-70 factor family. ECF subfamily.</text>
</comment>
<keyword evidence="7" id="KW-1185">Reference proteome</keyword>
<dbReference type="InterPro" id="IPR053812">
    <property type="entry name" value="HTH_Sigma70_ECF-like"/>
</dbReference>
<dbReference type="InterPro" id="IPR011517">
    <property type="entry name" value="RNA_pol_sigma70_ECF-like"/>
</dbReference>
<dbReference type="PANTHER" id="PTHR43133:SF39">
    <property type="entry name" value="SIMILAR TO RNA POLYMERASE SIGMA-E FACTOR"/>
    <property type="match status" value="1"/>
</dbReference>
<dbReference type="InterPro" id="IPR036388">
    <property type="entry name" value="WH-like_DNA-bd_sf"/>
</dbReference>
<dbReference type="Proteomes" id="UP001155241">
    <property type="component" value="Unassembled WGS sequence"/>
</dbReference>
<dbReference type="NCBIfam" id="TIGR02999">
    <property type="entry name" value="Sig-70_X6"/>
    <property type="match status" value="1"/>
</dbReference>
<dbReference type="PANTHER" id="PTHR43133">
    <property type="entry name" value="RNA POLYMERASE ECF-TYPE SIGMA FACTO"/>
    <property type="match status" value="1"/>
</dbReference>
<evidence type="ECO:0000256" key="1">
    <source>
        <dbReference type="ARBA" id="ARBA00010641"/>
    </source>
</evidence>
<evidence type="ECO:0000313" key="7">
    <source>
        <dbReference type="Proteomes" id="UP001155241"/>
    </source>
</evidence>
<evidence type="ECO:0000313" key="6">
    <source>
        <dbReference type="EMBL" id="MCO6044060.1"/>
    </source>
</evidence>
<feature type="domain" description="RNA polymerase sigma-70 ECF-like HTH" evidence="5">
    <location>
        <begin position="1"/>
        <end position="185"/>
    </location>
</feature>